<proteinExistence type="predicted"/>
<dbReference type="AlphaFoldDB" id="A0A0K2SW26"/>
<reference evidence="1" key="1">
    <citation type="submission" date="2014-05" db="EMBL/GenBank/DDBJ databases">
        <authorList>
            <person name="Chronopoulou M."/>
        </authorList>
    </citation>
    <scope>NUCLEOTIDE SEQUENCE</scope>
    <source>
        <tissue evidence="1">Whole organism</tissue>
    </source>
</reference>
<evidence type="ECO:0000313" key="1">
    <source>
        <dbReference type="EMBL" id="CDW17973.1"/>
    </source>
</evidence>
<protein>
    <submittedName>
        <fullName evidence="1">Uncharacterized protein</fullName>
    </submittedName>
</protein>
<accession>A0A0K2SW26</accession>
<sequence length="26" mass="3108">MRRHFIIKIPLKLMNSSKLHTISSQK</sequence>
<name>A0A0K2SW26_LEPSM</name>
<dbReference type="EMBL" id="HACA01000612">
    <property type="protein sequence ID" value="CDW17973.1"/>
    <property type="molecule type" value="Transcribed_RNA"/>
</dbReference>
<organism evidence="1">
    <name type="scientific">Lepeophtheirus salmonis</name>
    <name type="common">Salmon louse</name>
    <name type="synonym">Caligus salmonis</name>
    <dbReference type="NCBI Taxonomy" id="72036"/>
    <lineage>
        <taxon>Eukaryota</taxon>
        <taxon>Metazoa</taxon>
        <taxon>Ecdysozoa</taxon>
        <taxon>Arthropoda</taxon>
        <taxon>Crustacea</taxon>
        <taxon>Multicrustacea</taxon>
        <taxon>Hexanauplia</taxon>
        <taxon>Copepoda</taxon>
        <taxon>Siphonostomatoida</taxon>
        <taxon>Caligidae</taxon>
        <taxon>Lepeophtheirus</taxon>
    </lineage>
</organism>